<dbReference type="GO" id="GO:0031623">
    <property type="term" value="P:receptor internalization"/>
    <property type="evidence" value="ECO:0007669"/>
    <property type="project" value="TreeGrafter"/>
</dbReference>
<dbReference type="Gene3D" id="3.40.50.300">
    <property type="entry name" value="P-loop containing nucleotide triphosphate hydrolases"/>
    <property type="match status" value="1"/>
</dbReference>
<feature type="region of interest" description="Disordered" evidence="3">
    <location>
        <begin position="549"/>
        <end position="602"/>
    </location>
</feature>
<feature type="compositionally biased region" description="Polar residues" evidence="3">
    <location>
        <begin position="60"/>
        <end position="69"/>
    </location>
</feature>
<feature type="compositionally biased region" description="Basic and acidic residues" evidence="3">
    <location>
        <begin position="1"/>
        <end position="13"/>
    </location>
</feature>
<feature type="domain" description="Dynamin-type G" evidence="5">
    <location>
        <begin position="128"/>
        <end position="453"/>
    </location>
</feature>
<dbReference type="Gene3D" id="1.20.120.1240">
    <property type="entry name" value="Dynamin, middle domain"/>
    <property type="match status" value="1"/>
</dbReference>
<dbReference type="GO" id="GO:0005886">
    <property type="term" value="C:plasma membrane"/>
    <property type="evidence" value="ECO:0007669"/>
    <property type="project" value="TreeGrafter"/>
</dbReference>
<dbReference type="PANTHER" id="PTHR11566:SF131">
    <property type="entry name" value="GTPASE, PUTATIVE (AFU_ORTHOLOGUE AFUA_6G07630)-RELATED"/>
    <property type="match status" value="1"/>
</dbReference>
<dbReference type="SMART" id="SM00053">
    <property type="entry name" value="DYNc"/>
    <property type="match status" value="1"/>
</dbReference>
<dbReference type="PROSITE" id="PS51388">
    <property type="entry name" value="GED"/>
    <property type="match status" value="1"/>
</dbReference>
<dbReference type="OrthoDB" id="5061070at2759"/>
<feature type="region of interest" description="Disordered" evidence="3">
    <location>
        <begin position="1"/>
        <end position="41"/>
    </location>
</feature>
<keyword evidence="1" id="KW-0547">Nucleotide-binding</keyword>
<dbReference type="Pfam" id="PF01031">
    <property type="entry name" value="Dynamin_M"/>
    <property type="match status" value="2"/>
</dbReference>
<reference evidence="6 7" key="1">
    <citation type="journal article" date="2018" name="IMA Fungus">
        <title>IMA Genome-F 9: Draft genome sequence of Annulohypoxylon stygium, Aspergillus mulundensis, Berkeleyomyces basicola (syn. Thielaviopsis basicola), Ceratocystis smalleyi, two Cercospora beticola strains, Coleophoma cylindrospora, Fusarium fracticaudum, Phialophora cf. hyalina, and Morchella septimelata.</title>
        <authorList>
            <person name="Wingfield B.D."/>
            <person name="Bills G.F."/>
            <person name="Dong Y."/>
            <person name="Huang W."/>
            <person name="Nel W.J."/>
            <person name="Swalarsk-Parry B.S."/>
            <person name="Vaghefi N."/>
            <person name="Wilken P.M."/>
            <person name="An Z."/>
            <person name="de Beer Z.W."/>
            <person name="De Vos L."/>
            <person name="Chen L."/>
            <person name="Duong T.A."/>
            <person name="Gao Y."/>
            <person name="Hammerbacher A."/>
            <person name="Kikkert J.R."/>
            <person name="Li Y."/>
            <person name="Li H."/>
            <person name="Li K."/>
            <person name="Li Q."/>
            <person name="Liu X."/>
            <person name="Ma X."/>
            <person name="Naidoo K."/>
            <person name="Pethybridge S.J."/>
            <person name="Sun J."/>
            <person name="Steenkamp E.T."/>
            <person name="van der Nest M.A."/>
            <person name="van Wyk S."/>
            <person name="Wingfield M.J."/>
            <person name="Xiong C."/>
            <person name="Yue Q."/>
            <person name="Zhang X."/>
        </authorList>
    </citation>
    <scope>NUCLEOTIDE SEQUENCE [LARGE SCALE GENOMIC DNA]</scope>
    <source>
        <strain evidence="6 7">BP5796</strain>
    </source>
</reference>
<gene>
    <name evidence="6" type="ORF">BP5796_03867</name>
</gene>
<dbReference type="Pfam" id="PF00350">
    <property type="entry name" value="Dynamin_N"/>
    <property type="match status" value="1"/>
</dbReference>
<comment type="caution">
    <text evidence="6">The sequence shown here is derived from an EMBL/GenBank/DDBJ whole genome shotgun (WGS) entry which is preliminary data.</text>
</comment>
<evidence type="ECO:0000256" key="3">
    <source>
        <dbReference type="SAM" id="MobiDB-lite"/>
    </source>
</evidence>
<evidence type="ECO:0008006" key="8">
    <source>
        <dbReference type="Google" id="ProtNLM"/>
    </source>
</evidence>
<sequence>MPPRRVKQERERQPSVPAHGIPTPESSMSNPSAATSFASQATHPVILDEGYETLEHTRRSMSPSVTSSFAPRKLHHKKSSDTVMDRNLPEAESESRAEVEAGLQIVGSKVKILVDAISKLRQFDLGHVVQLPELVLVGDQSSGKSSLMSALAEINLPRKSGTCTRCPANIKTSTADSWKCSVSLMQTWDYTPQSKRKPFPGWSPQPLVTKPFKTISSKIELEEVITWAQLALRNHHEDYKAFIPGSGHLAQRGEDYLTDSPAEYSPNVIMIEIEGPNLPSLSFYDLPGIFQAAKTEELNYLVDVFLGMSTTYIKRPNAQIICAMPMHIDPGNTLAAKIVSQLGANKSRCIGVLTMPDRMQANGKYDDWEEVLKGQAHRLPHGYFVTKQPGPDSALNQNDPQYHQLARRDEENYFDNDALWSDRWSTFRDRCGTTAIQNYVAQVFATQIARSIPEITRKIEKESEIIETALSDLPNTLNSNVQHIVRKVLGDFSNRVTRIFEKDSEFVFLHEWSSLTKDFRETILALKPKINFTHASDAFPEVIHVIDDSDDEDTADASPVAMRPQKRANENETAPASNKRPRYNVTPTPSTLNGHAIPNTPLRVPKQEENLQVPSTQRRRIMPAREPNRLLQSVFAEFIQQNPGQNFASIGDIRDRIEQSRFPGQPDNVSYRVKEEYCLQSVYYWERPMETLMTTAFTSLRKKIHEVLKEALKGYNETELYRRSRDALDDFLDKHEASQREKIEQIFELESDMVYTINEPAFNINKARELAILQKARRERRARMWVDKENANKKALSKEQMTHAIKKVTDEQLGIDPFKEELDLAGYIRGYYVTAGLRFADNVCQNIQGNLFNKIKGSIRDLLEGLLDLNKDGSEETCRMLLAEDSGVVLRRRNLIEQKEKLRGFSEELNLLKAKYYAPLEEPTEAPAAMNGNYSHQNADAVEEEEETHGYL</sequence>
<name>A0A3D8SGZ6_9HELO</name>
<keyword evidence="7" id="KW-1185">Reference proteome</keyword>
<dbReference type="GO" id="GO:0008017">
    <property type="term" value="F:microtubule binding"/>
    <property type="evidence" value="ECO:0007669"/>
    <property type="project" value="TreeGrafter"/>
</dbReference>
<dbReference type="GO" id="GO:0003924">
    <property type="term" value="F:GTPase activity"/>
    <property type="evidence" value="ECO:0007669"/>
    <property type="project" value="InterPro"/>
</dbReference>
<evidence type="ECO:0000313" key="6">
    <source>
        <dbReference type="EMBL" id="RDW85542.1"/>
    </source>
</evidence>
<dbReference type="InterPro" id="IPR045063">
    <property type="entry name" value="Dynamin_N"/>
</dbReference>
<dbReference type="Proteomes" id="UP000256328">
    <property type="component" value="Unassembled WGS sequence"/>
</dbReference>
<dbReference type="AlphaFoldDB" id="A0A3D8SGZ6"/>
<evidence type="ECO:0000259" key="5">
    <source>
        <dbReference type="PROSITE" id="PS51718"/>
    </source>
</evidence>
<evidence type="ECO:0000256" key="1">
    <source>
        <dbReference type="ARBA" id="ARBA00022741"/>
    </source>
</evidence>
<feature type="region of interest" description="Disordered" evidence="3">
    <location>
        <begin position="57"/>
        <end position="95"/>
    </location>
</feature>
<dbReference type="PRINTS" id="PR00195">
    <property type="entry name" value="DYNAMIN"/>
</dbReference>
<feature type="compositionally biased region" description="Basic and acidic residues" evidence="3">
    <location>
        <begin position="79"/>
        <end position="95"/>
    </location>
</feature>
<dbReference type="GO" id="GO:0005874">
    <property type="term" value="C:microtubule"/>
    <property type="evidence" value="ECO:0007669"/>
    <property type="project" value="TreeGrafter"/>
</dbReference>
<dbReference type="EMBL" id="PDLN01000005">
    <property type="protein sequence ID" value="RDW85542.1"/>
    <property type="molecule type" value="Genomic_DNA"/>
</dbReference>
<evidence type="ECO:0000256" key="2">
    <source>
        <dbReference type="ARBA" id="ARBA00023134"/>
    </source>
</evidence>
<dbReference type="InterPro" id="IPR027417">
    <property type="entry name" value="P-loop_NTPase"/>
</dbReference>
<feature type="compositionally biased region" description="Polar residues" evidence="3">
    <location>
        <begin position="24"/>
        <end position="41"/>
    </location>
</feature>
<dbReference type="InterPro" id="IPR020850">
    <property type="entry name" value="GED_dom"/>
</dbReference>
<dbReference type="GO" id="GO:0005525">
    <property type="term" value="F:GTP binding"/>
    <property type="evidence" value="ECO:0007669"/>
    <property type="project" value="InterPro"/>
</dbReference>
<dbReference type="InterPro" id="IPR001401">
    <property type="entry name" value="Dynamin_GTPase"/>
</dbReference>
<evidence type="ECO:0000313" key="7">
    <source>
        <dbReference type="Proteomes" id="UP000256328"/>
    </source>
</evidence>
<protein>
    <recommendedName>
        <fullName evidence="8">GED domain-containing protein</fullName>
    </recommendedName>
</protein>
<dbReference type="GO" id="GO:0005737">
    <property type="term" value="C:cytoplasm"/>
    <property type="evidence" value="ECO:0007669"/>
    <property type="project" value="TreeGrafter"/>
</dbReference>
<dbReference type="InterPro" id="IPR000375">
    <property type="entry name" value="Dynamin_stalk"/>
</dbReference>
<dbReference type="InterPro" id="IPR030381">
    <property type="entry name" value="G_DYNAMIN_dom"/>
</dbReference>
<dbReference type="PROSITE" id="PS51718">
    <property type="entry name" value="G_DYNAMIN_2"/>
    <property type="match status" value="1"/>
</dbReference>
<feature type="domain" description="GED" evidence="4">
    <location>
        <begin position="821"/>
        <end position="917"/>
    </location>
</feature>
<organism evidence="6 7">
    <name type="scientific">Coleophoma crateriformis</name>
    <dbReference type="NCBI Taxonomy" id="565419"/>
    <lineage>
        <taxon>Eukaryota</taxon>
        <taxon>Fungi</taxon>
        <taxon>Dikarya</taxon>
        <taxon>Ascomycota</taxon>
        <taxon>Pezizomycotina</taxon>
        <taxon>Leotiomycetes</taxon>
        <taxon>Helotiales</taxon>
        <taxon>Dermateaceae</taxon>
        <taxon>Coleophoma</taxon>
    </lineage>
</organism>
<dbReference type="PANTHER" id="PTHR11566">
    <property type="entry name" value="DYNAMIN"/>
    <property type="match status" value="1"/>
</dbReference>
<keyword evidence="2" id="KW-0342">GTP-binding</keyword>
<dbReference type="InterPro" id="IPR022812">
    <property type="entry name" value="Dynamin"/>
</dbReference>
<evidence type="ECO:0000259" key="4">
    <source>
        <dbReference type="PROSITE" id="PS51388"/>
    </source>
</evidence>
<accession>A0A3D8SGZ6</accession>
<proteinExistence type="predicted"/>
<dbReference type="CDD" id="cd08771">
    <property type="entry name" value="DLP_1"/>
    <property type="match status" value="1"/>
</dbReference>
<dbReference type="SUPFAM" id="SSF52540">
    <property type="entry name" value="P-loop containing nucleoside triphosphate hydrolases"/>
    <property type="match status" value="1"/>
</dbReference>